<gene>
    <name evidence="2" type="ORF">EYW47_14935</name>
</gene>
<feature type="region of interest" description="Disordered" evidence="1">
    <location>
        <begin position="55"/>
        <end position="80"/>
    </location>
</feature>
<organism evidence="2 3">
    <name type="scientific">Paraburkholderia silviterrae</name>
    <dbReference type="NCBI Taxonomy" id="2528715"/>
    <lineage>
        <taxon>Bacteria</taxon>
        <taxon>Pseudomonadati</taxon>
        <taxon>Pseudomonadota</taxon>
        <taxon>Betaproteobacteria</taxon>
        <taxon>Burkholderiales</taxon>
        <taxon>Burkholderiaceae</taxon>
        <taxon>Paraburkholderia</taxon>
    </lineage>
</organism>
<accession>A0A4R5MAR0</accession>
<evidence type="ECO:0000313" key="2">
    <source>
        <dbReference type="EMBL" id="TDG23224.1"/>
    </source>
</evidence>
<name>A0A4R5MAR0_9BURK</name>
<reference evidence="2 3" key="1">
    <citation type="submission" date="2019-03" db="EMBL/GenBank/DDBJ databases">
        <title>Paraburkholderia sp. 4M-K11, isolated from subtropical forest soil.</title>
        <authorList>
            <person name="Gao Z.-H."/>
            <person name="Qiu L.-H."/>
        </authorList>
    </citation>
    <scope>NUCLEOTIDE SEQUENCE [LARGE SCALE GENOMIC DNA]</scope>
    <source>
        <strain evidence="2 3">4M-K11</strain>
    </source>
</reference>
<protein>
    <submittedName>
        <fullName evidence="2">Uncharacterized protein</fullName>
    </submittedName>
</protein>
<dbReference type="EMBL" id="SMRP01000006">
    <property type="protein sequence ID" value="TDG23224.1"/>
    <property type="molecule type" value="Genomic_DNA"/>
</dbReference>
<evidence type="ECO:0000256" key="1">
    <source>
        <dbReference type="SAM" id="MobiDB-lite"/>
    </source>
</evidence>
<evidence type="ECO:0000313" key="3">
    <source>
        <dbReference type="Proteomes" id="UP000295722"/>
    </source>
</evidence>
<keyword evidence="3" id="KW-1185">Reference proteome</keyword>
<sequence>MRGNSAAARARRRERARCAAIFACKGAGRNTELAANLAFESTMTRSEAIAVLDKTRGSTGGAQVRRNPSLGSGDAPRMSQEQAVAASWDAAFQKAGSKPRRAS</sequence>
<dbReference type="Proteomes" id="UP000295722">
    <property type="component" value="Unassembled WGS sequence"/>
</dbReference>
<dbReference type="OrthoDB" id="9105922at2"/>
<dbReference type="AlphaFoldDB" id="A0A4R5MAR0"/>
<comment type="caution">
    <text evidence="2">The sequence shown here is derived from an EMBL/GenBank/DDBJ whole genome shotgun (WGS) entry which is preliminary data.</text>
</comment>
<proteinExistence type="predicted"/>